<gene>
    <name evidence="2" type="ORF">RJ641_003775</name>
</gene>
<dbReference type="PANTHER" id="PTHR44259">
    <property type="entry name" value="OS07G0183000 PROTEIN-RELATED"/>
    <property type="match status" value="1"/>
</dbReference>
<dbReference type="PANTHER" id="PTHR44259:SF15">
    <property type="entry name" value="F-BOX PROTEIN KIB2-RELATED"/>
    <property type="match status" value="1"/>
</dbReference>
<evidence type="ECO:0000313" key="2">
    <source>
        <dbReference type="EMBL" id="KAK6929681.1"/>
    </source>
</evidence>
<protein>
    <recommendedName>
        <fullName evidence="1">KIB1-4 beta-propeller domain-containing protein</fullName>
    </recommendedName>
</protein>
<dbReference type="InterPro" id="IPR005174">
    <property type="entry name" value="KIB1-4_b-propeller"/>
</dbReference>
<organism evidence="2 3">
    <name type="scientific">Dillenia turbinata</name>
    <dbReference type="NCBI Taxonomy" id="194707"/>
    <lineage>
        <taxon>Eukaryota</taxon>
        <taxon>Viridiplantae</taxon>
        <taxon>Streptophyta</taxon>
        <taxon>Embryophyta</taxon>
        <taxon>Tracheophyta</taxon>
        <taxon>Spermatophyta</taxon>
        <taxon>Magnoliopsida</taxon>
        <taxon>eudicotyledons</taxon>
        <taxon>Gunneridae</taxon>
        <taxon>Pentapetalae</taxon>
        <taxon>Dilleniales</taxon>
        <taxon>Dilleniaceae</taxon>
        <taxon>Dillenia</taxon>
    </lineage>
</organism>
<evidence type="ECO:0000259" key="1">
    <source>
        <dbReference type="Pfam" id="PF03478"/>
    </source>
</evidence>
<dbReference type="Pfam" id="PF03478">
    <property type="entry name" value="Beta-prop_KIB1-4"/>
    <property type="match status" value="1"/>
</dbReference>
<dbReference type="AlphaFoldDB" id="A0AAN8VH54"/>
<accession>A0AAN8VH54</accession>
<keyword evidence="3" id="KW-1185">Reference proteome</keyword>
<reference evidence="2 3" key="1">
    <citation type="submission" date="2023-12" db="EMBL/GenBank/DDBJ databases">
        <title>A high-quality genome assembly for Dillenia turbinata (Dilleniales).</title>
        <authorList>
            <person name="Chanderbali A."/>
        </authorList>
    </citation>
    <scope>NUCLEOTIDE SEQUENCE [LARGE SCALE GENOMIC DNA]</scope>
    <source>
        <strain evidence="2">LSX21</strain>
        <tissue evidence="2">Leaf</tissue>
    </source>
</reference>
<dbReference type="Proteomes" id="UP001370490">
    <property type="component" value="Unassembled WGS sequence"/>
</dbReference>
<proteinExistence type="predicted"/>
<name>A0AAN8VH54_9MAGN</name>
<feature type="domain" description="KIB1-4 beta-propeller" evidence="1">
    <location>
        <begin position="3"/>
        <end position="120"/>
    </location>
</feature>
<dbReference type="InterPro" id="IPR050942">
    <property type="entry name" value="F-box_BR-signaling"/>
</dbReference>
<sequence length="150" mass="17225">MTTRWYLVESSKGDLMVVVRYIGEFVDGDGQLLTEAELISDDQIQTLICPYETVGFGVYKLEFGGKKWVKLEFLGDGEVFLGMSASEFGECKRNCVHFTDDYSVRMHENGNYGGYNLGVFNLDDNTVTPHYQFNLHRFEPPPIWVIPHPW</sequence>
<comment type="caution">
    <text evidence="2">The sequence shown here is derived from an EMBL/GenBank/DDBJ whole genome shotgun (WGS) entry which is preliminary data.</text>
</comment>
<dbReference type="EMBL" id="JBAMMX010000012">
    <property type="protein sequence ID" value="KAK6929681.1"/>
    <property type="molecule type" value="Genomic_DNA"/>
</dbReference>
<evidence type="ECO:0000313" key="3">
    <source>
        <dbReference type="Proteomes" id="UP001370490"/>
    </source>
</evidence>